<dbReference type="PROSITE" id="PS00639">
    <property type="entry name" value="THIOL_PROTEASE_HIS"/>
    <property type="match status" value="1"/>
</dbReference>
<reference evidence="2" key="1">
    <citation type="submission" date="2013-09" db="EMBL/GenBank/DDBJ databases">
        <title>Corchorus olitorius genome sequencing.</title>
        <authorList>
            <person name="Alam M."/>
            <person name="Haque M.S."/>
            <person name="Islam M.S."/>
            <person name="Emdad E.M."/>
            <person name="Islam M.M."/>
            <person name="Ahmed B."/>
            <person name="Halim A."/>
            <person name="Hossen Q.M.M."/>
            <person name="Hossain M.Z."/>
            <person name="Ahmed R."/>
            <person name="Khan M.M."/>
            <person name="Islam R."/>
            <person name="Rashid M.M."/>
            <person name="Khan S.A."/>
            <person name="Rahman M.S."/>
            <person name="Alam M."/>
            <person name="Yahiya A.S."/>
            <person name="Khan M.S."/>
            <person name="Azam M.S."/>
            <person name="Haque T."/>
            <person name="Lashkar M.Z.H."/>
            <person name="Akhand A.I."/>
            <person name="Morshed G."/>
            <person name="Roy S."/>
            <person name="Uddin K.S."/>
            <person name="Rabeya T."/>
            <person name="Hossain A.S."/>
            <person name="Chowdhury A."/>
            <person name="Snigdha A.R."/>
            <person name="Mortoza M.S."/>
            <person name="Matin S.A."/>
            <person name="Hoque S.M.E."/>
            <person name="Islam M.K."/>
            <person name="Roy D.K."/>
            <person name="Haider R."/>
            <person name="Moosa M.M."/>
            <person name="Elias S.M."/>
            <person name="Hasan A.M."/>
            <person name="Jahan S."/>
            <person name="Shafiuddin M."/>
            <person name="Mahmood N."/>
            <person name="Shommy N.S."/>
        </authorList>
    </citation>
    <scope>NUCLEOTIDE SEQUENCE [LARGE SCALE GENOMIC DNA]</scope>
    <source>
        <strain evidence="2">cv. O-4</strain>
    </source>
</reference>
<protein>
    <submittedName>
        <fullName evidence="1">Vignain-like protein</fullName>
    </submittedName>
</protein>
<gene>
    <name evidence="1" type="ORF">COLO4_33557</name>
</gene>
<dbReference type="EMBL" id="AWUE01021768">
    <property type="protein sequence ID" value="OMO61100.1"/>
    <property type="molecule type" value="Genomic_DNA"/>
</dbReference>
<evidence type="ECO:0000313" key="2">
    <source>
        <dbReference type="Proteomes" id="UP000187203"/>
    </source>
</evidence>
<dbReference type="Proteomes" id="UP000187203">
    <property type="component" value="Unassembled WGS sequence"/>
</dbReference>
<comment type="caution">
    <text evidence="1">The sequence shown here is derived from an EMBL/GenBank/DDBJ whole genome shotgun (WGS) entry which is preliminary data.</text>
</comment>
<dbReference type="AlphaFoldDB" id="A0A1R3GSX2"/>
<name>A0A1R3GSX2_9ROSI</name>
<accession>A0A1R3GSX2</accession>
<organism evidence="1 2">
    <name type="scientific">Corchorus olitorius</name>
    <dbReference type="NCBI Taxonomy" id="93759"/>
    <lineage>
        <taxon>Eukaryota</taxon>
        <taxon>Viridiplantae</taxon>
        <taxon>Streptophyta</taxon>
        <taxon>Embryophyta</taxon>
        <taxon>Tracheophyta</taxon>
        <taxon>Spermatophyta</taxon>
        <taxon>Magnoliopsida</taxon>
        <taxon>eudicotyledons</taxon>
        <taxon>Gunneridae</taxon>
        <taxon>Pentapetalae</taxon>
        <taxon>rosids</taxon>
        <taxon>malvids</taxon>
        <taxon>Malvales</taxon>
        <taxon>Malvaceae</taxon>
        <taxon>Grewioideae</taxon>
        <taxon>Apeibeae</taxon>
        <taxon>Corchorus</taxon>
    </lineage>
</organism>
<sequence length="148" mass="16556">MCFDSLSAHVGMIKFQARLIIPWTEFLALEGETPALSHNFRVGWELLHIPQFSGSSIFNSFVEERIKRKVIEESTRGPETPTLLKRSEAFQKCPLFQVLQDPSFGTELDHGVTAIGYGVADDGTKYWPVRTLRAQLGVKMGTLGCRGI</sequence>
<keyword evidence="2" id="KW-1185">Reference proteome</keyword>
<dbReference type="SUPFAM" id="SSF54001">
    <property type="entry name" value="Cysteine proteinases"/>
    <property type="match status" value="1"/>
</dbReference>
<dbReference type="InterPro" id="IPR025660">
    <property type="entry name" value="Pept_his_AS"/>
</dbReference>
<dbReference type="InterPro" id="IPR038765">
    <property type="entry name" value="Papain-like_cys_pep_sf"/>
</dbReference>
<evidence type="ECO:0000313" key="1">
    <source>
        <dbReference type="EMBL" id="OMO61100.1"/>
    </source>
</evidence>
<proteinExistence type="predicted"/>